<keyword evidence="3" id="KW-1185">Reference proteome</keyword>
<evidence type="ECO:0000313" key="3">
    <source>
        <dbReference type="Proteomes" id="UP000199079"/>
    </source>
</evidence>
<reference evidence="3" key="1">
    <citation type="submission" date="2016-10" db="EMBL/GenBank/DDBJ databases">
        <authorList>
            <person name="Varghese N."/>
            <person name="Submissions S."/>
        </authorList>
    </citation>
    <scope>NUCLEOTIDE SEQUENCE [LARGE SCALE GENOMIC DNA]</scope>
    <source>
        <strain evidence="3">DC30,IBRC 10041,KCTC 4046</strain>
    </source>
</reference>
<evidence type="ECO:0000256" key="1">
    <source>
        <dbReference type="SAM" id="Phobius"/>
    </source>
</evidence>
<dbReference type="EMBL" id="FNPC01000010">
    <property type="protein sequence ID" value="SDY79110.1"/>
    <property type="molecule type" value="Genomic_DNA"/>
</dbReference>
<sequence length="85" mass="8575">MKRPDRPAHQFAIAIALGSAAVVAVLLFLPLTAGSDPASRLATAKAAVSLADQLPLLVGVGAGFGLAAGSVIGGLRAYHQEVEDR</sequence>
<evidence type="ECO:0000313" key="2">
    <source>
        <dbReference type="EMBL" id="SDY79110.1"/>
    </source>
</evidence>
<protein>
    <submittedName>
        <fullName evidence="2">Uncharacterized protein</fullName>
    </submittedName>
</protein>
<organism evidence="2 3">
    <name type="scientific">Halopenitus persicus</name>
    <dbReference type="NCBI Taxonomy" id="1048396"/>
    <lineage>
        <taxon>Archaea</taxon>
        <taxon>Methanobacteriati</taxon>
        <taxon>Methanobacteriota</taxon>
        <taxon>Stenosarchaea group</taxon>
        <taxon>Halobacteria</taxon>
        <taxon>Halobacteriales</taxon>
        <taxon>Haloferacaceae</taxon>
        <taxon>Halopenitus</taxon>
    </lineage>
</organism>
<accession>A0A1H3MRH0</accession>
<dbReference type="Proteomes" id="UP000199079">
    <property type="component" value="Unassembled WGS sequence"/>
</dbReference>
<proteinExistence type="predicted"/>
<feature type="transmembrane region" description="Helical" evidence="1">
    <location>
        <begin position="53"/>
        <end position="75"/>
    </location>
</feature>
<keyword evidence="1" id="KW-1133">Transmembrane helix</keyword>
<dbReference type="RefSeq" id="WP_021074775.1">
    <property type="nucleotide sequence ID" value="NZ_FNPC01000010.1"/>
</dbReference>
<name>A0A1H3MRH0_9EURY</name>
<keyword evidence="1" id="KW-0812">Transmembrane</keyword>
<dbReference type="GeneID" id="43838116"/>
<gene>
    <name evidence="2" type="ORF">SAMN05216564_11051</name>
</gene>
<keyword evidence="1" id="KW-0472">Membrane</keyword>
<dbReference type="AlphaFoldDB" id="A0A1H3MRH0"/>
<feature type="transmembrane region" description="Helical" evidence="1">
    <location>
        <begin position="12"/>
        <end position="33"/>
    </location>
</feature>